<dbReference type="AlphaFoldDB" id="A0A9K3N2Z0"/>
<dbReference type="InterPro" id="IPR002019">
    <property type="entry name" value="Urease_beta-like"/>
</dbReference>
<feature type="region of interest" description="Disordered" evidence="2">
    <location>
        <begin position="104"/>
        <end position="124"/>
    </location>
</feature>
<evidence type="ECO:0000256" key="1">
    <source>
        <dbReference type="ARBA" id="ARBA00022801"/>
    </source>
</evidence>
<dbReference type="InterPro" id="IPR050069">
    <property type="entry name" value="Urease_subunit"/>
</dbReference>
<dbReference type="Gene3D" id="2.10.150.10">
    <property type="entry name" value="Urease, beta subunit"/>
    <property type="match status" value="1"/>
</dbReference>
<dbReference type="Proteomes" id="UP000215914">
    <property type="component" value="Unassembled WGS sequence"/>
</dbReference>
<gene>
    <name evidence="3" type="ORF">HanXRQr2_Chr10g0421011</name>
</gene>
<dbReference type="InterPro" id="IPR036461">
    <property type="entry name" value="Urease_betasu_sf"/>
</dbReference>
<dbReference type="EC" id="3.5.1.5" evidence="3"/>
<accession>A0A9K3N2Z0</accession>
<keyword evidence="4" id="KW-1185">Reference proteome</keyword>
<dbReference type="NCBIfam" id="TIGR00192">
    <property type="entry name" value="urease_beta"/>
    <property type="match status" value="1"/>
</dbReference>
<name>A0A9K3N2Z0_HELAN</name>
<dbReference type="CDD" id="cd00407">
    <property type="entry name" value="Urease_beta"/>
    <property type="match status" value="1"/>
</dbReference>
<evidence type="ECO:0000313" key="4">
    <source>
        <dbReference type="Proteomes" id="UP000215914"/>
    </source>
</evidence>
<dbReference type="GO" id="GO:0009039">
    <property type="term" value="F:urease activity"/>
    <property type="evidence" value="ECO:0000318"/>
    <property type="project" value="GO_Central"/>
</dbReference>
<sequence>MASDLIPSLEKFPDIEGGKIPGELILSNGDILLNAGREAVKINVTNDGDRPIQVGSHYHFIEVNPTLIFDRRKSYGMRLNIPAGTAARFEEIITLSQREQMWEQKSKANGTSFNQTKPKASSQELRANNCQYKMKEKQNKFTSNLLCVEIEIPPLLSRNSFKP</sequence>
<dbReference type="GO" id="GO:0043419">
    <property type="term" value="P:urea catabolic process"/>
    <property type="evidence" value="ECO:0000318"/>
    <property type="project" value="GO_Central"/>
</dbReference>
<reference evidence="3" key="2">
    <citation type="submission" date="2020-06" db="EMBL/GenBank/DDBJ databases">
        <title>Helianthus annuus Genome sequencing and assembly Release 2.</title>
        <authorList>
            <person name="Gouzy J."/>
            <person name="Langlade N."/>
            <person name="Munos S."/>
        </authorList>
    </citation>
    <scope>NUCLEOTIDE SEQUENCE</scope>
    <source>
        <tissue evidence="3">Leaves</tissue>
    </source>
</reference>
<evidence type="ECO:0000256" key="2">
    <source>
        <dbReference type="SAM" id="MobiDB-lite"/>
    </source>
</evidence>
<organism evidence="3 4">
    <name type="scientific">Helianthus annuus</name>
    <name type="common">Common sunflower</name>
    <dbReference type="NCBI Taxonomy" id="4232"/>
    <lineage>
        <taxon>Eukaryota</taxon>
        <taxon>Viridiplantae</taxon>
        <taxon>Streptophyta</taxon>
        <taxon>Embryophyta</taxon>
        <taxon>Tracheophyta</taxon>
        <taxon>Spermatophyta</taxon>
        <taxon>Magnoliopsida</taxon>
        <taxon>eudicotyledons</taxon>
        <taxon>Gunneridae</taxon>
        <taxon>Pentapetalae</taxon>
        <taxon>asterids</taxon>
        <taxon>campanulids</taxon>
        <taxon>Asterales</taxon>
        <taxon>Asteraceae</taxon>
        <taxon>Asteroideae</taxon>
        <taxon>Heliantheae alliance</taxon>
        <taxon>Heliantheae</taxon>
        <taxon>Helianthus</taxon>
    </lineage>
</organism>
<feature type="compositionally biased region" description="Polar residues" evidence="2">
    <location>
        <begin position="107"/>
        <end position="124"/>
    </location>
</feature>
<evidence type="ECO:0000313" key="3">
    <source>
        <dbReference type="EMBL" id="KAF5784790.1"/>
    </source>
</evidence>
<protein>
    <submittedName>
        <fullName evidence="3">Urease</fullName>
        <ecNumber evidence="3">3.5.1.5</ecNumber>
    </submittedName>
</protein>
<dbReference type="GO" id="GO:0035550">
    <property type="term" value="C:urease complex"/>
    <property type="evidence" value="ECO:0007669"/>
    <property type="project" value="InterPro"/>
</dbReference>
<comment type="caution">
    <text evidence="3">The sequence shown here is derived from an EMBL/GenBank/DDBJ whole genome shotgun (WGS) entry which is preliminary data.</text>
</comment>
<dbReference type="Pfam" id="PF00699">
    <property type="entry name" value="Urease_beta"/>
    <property type="match status" value="1"/>
</dbReference>
<reference evidence="3" key="1">
    <citation type="journal article" date="2017" name="Nature">
        <title>The sunflower genome provides insights into oil metabolism, flowering and Asterid evolution.</title>
        <authorList>
            <person name="Badouin H."/>
            <person name="Gouzy J."/>
            <person name="Grassa C.J."/>
            <person name="Murat F."/>
            <person name="Staton S.E."/>
            <person name="Cottret L."/>
            <person name="Lelandais-Briere C."/>
            <person name="Owens G.L."/>
            <person name="Carrere S."/>
            <person name="Mayjonade B."/>
            <person name="Legrand L."/>
            <person name="Gill N."/>
            <person name="Kane N.C."/>
            <person name="Bowers J.E."/>
            <person name="Hubner S."/>
            <person name="Bellec A."/>
            <person name="Berard A."/>
            <person name="Berges H."/>
            <person name="Blanchet N."/>
            <person name="Boniface M.C."/>
            <person name="Brunel D."/>
            <person name="Catrice O."/>
            <person name="Chaidir N."/>
            <person name="Claudel C."/>
            <person name="Donnadieu C."/>
            <person name="Faraut T."/>
            <person name="Fievet G."/>
            <person name="Helmstetter N."/>
            <person name="King M."/>
            <person name="Knapp S.J."/>
            <person name="Lai Z."/>
            <person name="Le Paslier M.C."/>
            <person name="Lippi Y."/>
            <person name="Lorenzon L."/>
            <person name="Mandel J.R."/>
            <person name="Marage G."/>
            <person name="Marchand G."/>
            <person name="Marquand E."/>
            <person name="Bret-Mestries E."/>
            <person name="Morien E."/>
            <person name="Nambeesan S."/>
            <person name="Nguyen T."/>
            <person name="Pegot-Espagnet P."/>
            <person name="Pouilly N."/>
            <person name="Raftis F."/>
            <person name="Sallet E."/>
            <person name="Schiex T."/>
            <person name="Thomas J."/>
            <person name="Vandecasteele C."/>
            <person name="Vares D."/>
            <person name="Vear F."/>
            <person name="Vautrin S."/>
            <person name="Crespi M."/>
            <person name="Mangin B."/>
            <person name="Burke J.M."/>
            <person name="Salse J."/>
            <person name="Munos S."/>
            <person name="Vincourt P."/>
            <person name="Rieseberg L.H."/>
            <person name="Langlade N.B."/>
        </authorList>
    </citation>
    <scope>NUCLEOTIDE SEQUENCE</scope>
    <source>
        <tissue evidence="3">Leaves</tissue>
    </source>
</reference>
<keyword evidence="1 3" id="KW-0378">Hydrolase</keyword>
<dbReference type="SUPFAM" id="SSF51278">
    <property type="entry name" value="Urease, beta-subunit"/>
    <property type="match status" value="1"/>
</dbReference>
<dbReference type="EMBL" id="MNCJ02000325">
    <property type="protein sequence ID" value="KAF5784790.1"/>
    <property type="molecule type" value="Genomic_DNA"/>
</dbReference>
<dbReference type="PANTHER" id="PTHR33569">
    <property type="entry name" value="UREASE"/>
    <property type="match status" value="1"/>
</dbReference>
<dbReference type="Gramene" id="mRNA:HanXRQr2_Chr10g0421011">
    <property type="protein sequence ID" value="mRNA:HanXRQr2_Chr10g0421011"/>
    <property type="gene ID" value="HanXRQr2_Chr10g0421011"/>
</dbReference>
<dbReference type="PANTHER" id="PTHR33569:SF1">
    <property type="entry name" value="UREASE"/>
    <property type="match status" value="1"/>
</dbReference>
<proteinExistence type="predicted"/>